<feature type="region of interest" description="Disordered" evidence="1">
    <location>
        <begin position="1"/>
        <end position="48"/>
    </location>
</feature>
<name>A0A3P6HDT6_BRAOL</name>
<evidence type="ECO:0000313" key="2">
    <source>
        <dbReference type="EMBL" id="VDD64119.1"/>
    </source>
</evidence>
<accession>A0A3P6HDT6</accession>
<gene>
    <name evidence="2" type="ORF">BOLC6T39572H</name>
</gene>
<dbReference type="EMBL" id="LR031880">
    <property type="protein sequence ID" value="VDD64119.1"/>
    <property type="molecule type" value="Genomic_DNA"/>
</dbReference>
<feature type="compositionally biased region" description="Polar residues" evidence="1">
    <location>
        <begin position="33"/>
        <end position="42"/>
    </location>
</feature>
<proteinExistence type="predicted"/>
<dbReference type="AlphaFoldDB" id="A0A3P6HDT6"/>
<evidence type="ECO:0000256" key="1">
    <source>
        <dbReference type="SAM" id="MobiDB-lite"/>
    </source>
</evidence>
<protein>
    <submittedName>
        <fullName evidence="2">Uncharacterized protein</fullName>
    </submittedName>
</protein>
<organism evidence="2">
    <name type="scientific">Brassica oleracea</name>
    <name type="common">Wild cabbage</name>
    <dbReference type="NCBI Taxonomy" id="3712"/>
    <lineage>
        <taxon>Eukaryota</taxon>
        <taxon>Viridiplantae</taxon>
        <taxon>Streptophyta</taxon>
        <taxon>Embryophyta</taxon>
        <taxon>Tracheophyta</taxon>
        <taxon>Spermatophyta</taxon>
        <taxon>Magnoliopsida</taxon>
        <taxon>eudicotyledons</taxon>
        <taxon>Gunneridae</taxon>
        <taxon>Pentapetalae</taxon>
        <taxon>rosids</taxon>
        <taxon>malvids</taxon>
        <taxon>Brassicales</taxon>
        <taxon>Brassicaceae</taxon>
        <taxon>Brassiceae</taxon>
        <taxon>Brassica</taxon>
    </lineage>
</organism>
<sequence>MVIDRGKIAWTNRQRSKDPLGNLRREETHENGNRSNQSSSLPSHKLHF</sequence>
<reference evidence="2" key="1">
    <citation type="submission" date="2018-11" db="EMBL/GenBank/DDBJ databases">
        <authorList>
            <consortium name="Genoscope - CEA"/>
            <person name="William W."/>
        </authorList>
    </citation>
    <scope>NUCLEOTIDE SEQUENCE</scope>
</reference>
<feature type="compositionally biased region" description="Basic and acidic residues" evidence="1">
    <location>
        <begin position="15"/>
        <end position="32"/>
    </location>
</feature>